<reference evidence="1 2" key="2">
    <citation type="journal article" date="2022" name="Mol. Ecol. Resour.">
        <title>The genomes of chicory, endive, great burdock and yacon provide insights into Asteraceae paleo-polyploidization history and plant inulin production.</title>
        <authorList>
            <person name="Fan W."/>
            <person name="Wang S."/>
            <person name="Wang H."/>
            <person name="Wang A."/>
            <person name="Jiang F."/>
            <person name="Liu H."/>
            <person name="Zhao H."/>
            <person name="Xu D."/>
            <person name="Zhang Y."/>
        </authorList>
    </citation>
    <scope>NUCLEOTIDE SEQUENCE [LARGE SCALE GENOMIC DNA]</scope>
    <source>
        <strain evidence="2">cv. Punajuju</strain>
        <tissue evidence="1">Leaves</tissue>
    </source>
</reference>
<keyword evidence="2" id="KW-1185">Reference proteome</keyword>
<organism evidence="1 2">
    <name type="scientific">Cichorium intybus</name>
    <name type="common">Chicory</name>
    <dbReference type="NCBI Taxonomy" id="13427"/>
    <lineage>
        <taxon>Eukaryota</taxon>
        <taxon>Viridiplantae</taxon>
        <taxon>Streptophyta</taxon>
        <taxon>Embryophyta</taxon>
        <taxon>Tracheophyta</taxon>
        <taxon>Spermatophyta</taxon>
        <taxon>Magnoliopsida</taxon>
        <taxon>eudicotyledons</taxon>
        <taxon>Gunneridae</taxon>
        <taxon>Pentapetalae</taxon>
        <taxon>asterids</taxon>
        <taxon>campanulids</taxon>
        <taxon>Asterales</taxon>
        <taxon>Asteraceae</taxon>
        <taxon>Cichorioideae</taxon>
        <taxon>Cichorieae</taxon>
        <taxon>Cichoriinae</taxon>
        <taxon>Cichorium</taxon>
    </lineage>
</organism>
<gene>
    <name evidence="1" type="ORF">L2E82_16258</name>
</gene>
<accession>A0ACB9F5I8</accession>
<reference evidence="2" key="1">
    <citation type="journal article" date="2022" name="Mol. Ecol. Resour.">
        <title>The genomes of chicory, endive, great burdock and yacon provide insights into Asteraceae palaeo-polyploidization history and plant inulin production.</title>
        <authorList>
            <person name="Fan W."/>
            <person name="Wang S."/>
            <person name="Wang H."/>
            <person name="Wang A."/>
            <person name="Jiang F."/>
            <person name="Liu H."/>
            <person name="Zhao H."/>
            <person name="Xu D."/>
            <person name="Zhang Y."/>
        </authorList>
    </citation>
    <scope>NUCLEOTIDE SEQUENCE [LARGE SCALE GENOMIC DNA]</scope>
    <source>
        <strain evidence="2">cv. Punajuju</strain>
    </source>
</reference>
<dbReference type="EMBL" id="CM042011">
    <property type="protein sequence ID" value="KAI3766206.1"/>
    <property type="molecule type" value="Genomic_DNA"/>
</dbReference>
<protein>
    <submittedName>
        <fullName evidence="1">Uncharacterized protein</fullName>
    </submittedName>
</protein>
<evidence type="ECO:0000313" key="1">
    <source>
        <dbReference type="EMBL" id="KAI3766206.1"/>
    </source>
</evidence>
<dbReference type="Proteomes" id="UP001055811">
    <property type="component" value="Linkage Group LG03"/>
</dbReference>
<comment type="caution">
    <text evidence="1">The sequence shown here is derived from an EMBL/GenBank/DDBJ whole genome shotgun (WGS) entry which is preliminary data.</text>
</comment>
<name>A0ACB9F5I8_CICIN</name>
<evidence type="ECO:0000313" key="2">
    <source>
        <dbReference type="Proteomes" id="UP001055811"/>
    </source>
</evidence>
<sequence length="574" mass="65746">MKSSSSSFSNSYSFTKPNIDEDGWVESMRKSIIEQDDEEIAKTPVCIFTVPKVLLATDPESYIPQQVALGPFHHWREEVYDMQRYKLAAARRTQKLMNVRFERIVELMKKHDEARIRASYYKFLDVSGEALIWVLAVDVAFLLEFLHVYSIEEEGRTFQKVTSSMSHLVDASGKKLSHMSILRDLVMVENQIPLFLMKTMVEHQLRNDENKSVGEKLKTMLMGLYHELSPFKEQDLPDVDINECDHLLDFLYHMTVPRNKEHHINIEENEIEYEGIAEETGEGDQEESFAKPSDLRRFMNFIWKILSKSNATLLRIFKKIIFGKPVTLIMKLPWKILSNLPILKLMKEPIENMLQNFRGEGGEKSKDDSNDSKVPLIEEIKIPSVTEMAKAGFLFSPVNGGIFAISFDNQTCTLKLPVVNLDVNTEVYLRNLVAYEACAAAGPLVVARYTELMNGIIDTADDAKLLSERGIVLNHLKSDKEVADLWNGMSKSVKLTKVPELDKVIEHVNKRYAKAWRVKLSRFMNTYVFASWKFLTLLAALFLLFLSTVQALCSVYSCARVLHQLPEIPEGTVE</sequence>
<proteinExistence type="predicted"/>